<evidence type="ECO:0000313" key="3">
    <source>
        <dbReference type="Proteomes" id="UP000277580"/>
    </source>
</evidence>
<evidence type="ECO:0000256" key="1">
    <source>
        <dbReference type="SAM" id="Phobius"/>
    </source>
</evidence>
<keyword evidence="1" id="KW-1133">Transmembrane helix</keyword>
<dbReference type="InParanoid" id="A0A3N4L7P6"/>
<dbReference type="AlphaFoldDB" id="A0A3N4L7P6"/>
<reference evidence="2 3" key="1">
    <citation type="journal article" date="2018" name="Nat. Ecol. Evol.">
        <title>Pezizomycetes genomes reveal the molecular basis of ectomycorrhizal truffle lifestyle.</title>
        <authorList>
            <person name="Murat C."/>
            <person name="Payen T."/>
            <person name="Noel B."/>
            <person name="Kuo A."/>
            <person name="Morin E."/>
            <person name="Chen J."/>
            <person name="Kohler A."/>
            <person name="Krizsan K."/>
            <person name="Balestrini R."/>
            <person name="Da Silva C."/>
            <person name="Montanini B."/>
            <person name="Hainaut M."/>
            <person name="Levati E."/>
            <person name="Barry K.W."/>
            <person name="Belfiori B."/>
            <person name="Cichocki N."/>
            <person name="Clum A."/>
            <person name="Dockter R.B."/>
            <person name="Fauchery L."/>
            <person name="Guy J."/>
            <person name="Iotti M."/>
            <person name="Le Tacon F."/>
            <person name="Lindquist E.A."/>
            <person name="Lipzen A."/>
            <person name="Malagnac F."/>
            <person name="Mello A."/>
            <person name="Molinier V."/>
            <person name="Miyauchi S."/>
            <person name="Poulain J."/>
            <person name="Riccioni C."/>
            <person name="Rubini A."/>
            <person name="Sitrit Y."/>
            <person name="Splivallo R."/>
            <person name="Traeger S."/>
            <person name="Wang M."/>
            <person name="Zifcakova L."/>
            <person name="Wipf D."/>
            <person name="Zambonelli A."/>
            <person name="Paolocci F."/>
            <person name="Nowrousian M."/>
            <person name="Ottonello S."/>
            <person name="Baldrian P."/>
            <person name="Spatafora J.W."/>
            <person name="Henrissat B."/>
            <person name="Nagy L.G."/>
            <person name="Aury J.M."/>
            <person name="Wincker P."/>
            <person name="Grigoriev I.V."/>
            <person name="Bonfante P."/>
            <person name="Martin F.M."/>
        </authorList>
    </citation>
    <scope>NUCLEOTIDE SEQUENCE [LARGE SCALE GENOMIC DNA]</scope>
    <source>
        <strain evidence="2 3">CCBAS932</strain>
    </source>
</reference>
<sequence>MFSAFDLAADLLVWHWHFQQAGLRGDFAFLVFPIWVACFSVFFLSASELEMVDEYNGR</sequence>
<accession>A0A3N4L7P6</accession>
<keyword evidence="1" id="KW-0812">Transmembrane</keyword>
<evidence type="ECO:0000313" key="2">
    <source>
        <dbReference type="EMBL" id="RPB17479.1"/>
    </source>
</evidence>
<keyword evidence="1" id="KW-0472">Membrane</keyword>
<dbReference type="EMBL" id="ML119105">
    <property type="protein sequence ID" value="RPB17479.1"/>
    <property type="molecule type" value="Genomic_DNA"/>
</dbReference>
<keyword evidence="3" id="KW-1185">Reference proteome</keyword>
<feature type="transmembrane region" description="Helical" evidence="1">
    <location>
        <begin position="27"/>
        <end position="46"/>
    </location>
</feature>
<protein>
    <submittedName>
        <fullName evidence="2">Uncharacterized protein</fullName>
    </submittedName>
</protein>
<name>A0A3N4L7P6_9PEZI</name>
<proteinExistence type="predicted"/>
<dbReference type="Proteomes" id="UP000277580">
    <property type="component" value="Unassembled WGS sequence"/>
</dbReference>
<gene>
    <name evidence="2" type="ORF">P167DRAFT_531050</name>
</gene>
<organism evidence="2 3">
    <name type="scientific">Morchella conica CCBAS932</name>
    <dbReference type="NCBI Taxonomy" id="1392247"/>
    <lineage>
        <taxon>Eukaryota</taxon>
        <taxon>Fungi</taxon>
        <taxon>Dikarya</taxon>
        <taxon>Ascomycota</taxon>
        <taxon>Pezizomycotina</taxon>
        <taxon>Pezizomycetes</taxon>
        <taxon>Pezizales</taxon>
        <taxon>Morchellaceae</taxon>
        <taxon>Morchella</taxon>
    </lineage>
</organism>